<dbReference type="InterPro" id="IPR012429">
    <property type="entry name" value="HGSNAT_cat"/>
</dbReference>
<feature type="transmembrane region" description="Helical" evidence="1">
    <location>
        <begin position="85"/>
        <end position="106"/>
    </location>
</feature>
<dbReference type="EMBL" id="JMIY01000001">
    <property type="protein sequence ID" value="KCZ73626.1"/>
    <property type="molecule type" value="Genomic_DNA"/>
</dbReference>
<feature type="transmembrane region" description="Helical" evidence="1">
    <location>
        <begin position="138"/>
        <end position="156"/>
    </location>
</feature>
<keyword evidence="1" id="KW-1133">Transmembrane helix</keyword>
<dbReference type="OrthoDB" id="51594at2157"/>
<proteinExistence type="predicted"/>
<protein>
    <submittedName>
        <fullName evidence="3">Putative membrane protein</fullName>
    </submittedName>
</protein>
<accession>A0A062V3G2</accession>
<dbReference type="Pfam" id="PF07786">
    <property type="entry name" value="HGSNAT_cat"/>
    <property type="match status" value="1"/>
</dbReference>
<gene>
    <name evidence="3" type="ORF">ANME2D_00697</name>
</gene>
<evidence type="ECO:0000256" key="1">
    <source>
        <dbReference type="SAM" id="Phobius"/>
    </source>
</evidence>
<feature type="transmembrane region" description="Helical" evidence="1">
    <location>
        <begin position="218"/>
        <end position="239"/>
    </location>
</feature>
<sequence>MTTYGSLLKDGERIQAIDLIRGVDIILMVLFNYSVTLSYFGLIYLSSSYLYWFIFPRSIASIFIFLSGVVAYISYEKSKNFNKRYFVRGLKLLLFAFLITLFTYILVPERTIYFGILHFFAVSSFLVPFFIKYSKLNLIAGVSIILSGLYLQRTEFDFPYLLWLGLIPENFSTFDYFPLIPWLGVLLLGAYSGKYITRRANRRFKSKLAGIFISLGKNSLTVYLIHQPVLVFLLIIMGFKLD</sequence>
<dbReference type="Proteomes" id="UP000027153">
    <property type="component" value="Unassembled WGS sequence"/>
</dbReference>
<name>A0A062V3G2_9EURY</name>
<keyword evidence="4" id="KW-1185">Reference proteome</keyword>
<feature type="transmembrane region" description="Helical" evidence="1">
    <location>
        <begin position="112"/>
        <end position="131"/>
    </location>
</feature>
<feature type="transmembrane region" description="Helical" evidence="1">
    <location>
        <begin position="176"/>
        <end position="197"/>
    </location>
</feature>
<keyword evidence="1" id="KW-0472">Membrane</keyword>
<keyword evidence="1" id="KW-0812">Transmembrane</keyword>
<dbReference type="RefSeq" id="WP_048089109.1">
    <property type="nucleotide sequence ID" value="NZ_JMIY01000001.1"/>
</dbReference>
<evidence type="ECO:0000259" key="2">
    <source>
        <dbReference type="Pfam" id="PF07786"/>
    </source>
</evidence>
<evidence type="ECO:0000313" key="4">
    <source>
        <dbReference type="Proteomes" id="UP000027153"/>
    </source>
</evidence>
<comment type="caution">
    <text evidence="3">The sequence shown here is derived from an EMBL/GenBank/DDBJ whole genome shotgun (WGS) entry which is preliminary data.</text>
</comment>
<reference evidence="3 4" key="1">
    <citation type="journal article" date="2013" name="Nature">
        <title>Anaerobic oxidation of methane coupled to nitrate reduction in a novel archaeal lineage.</title>
        <authorList>
            <person name="Haroon M.F."/>
            <person name="Hu S."/>
            <person name="Shi Y."/>
            <person name="Imelfort M."/>
            <person name="Keller J."/>
            <person name="Hugenholtz P."/>
            <person name="Yuan Z."/>
            <person name="Tyson G.W."/>
        </authorList>
    </citation>
    <scope>NUCLEOTIDE SEQUENCE [LARGE SCALE GENOMIC DNA]</scope>
    <source>
        <strain evidence="3 4">ANME-2d</strain>
    </source>
</reference>
<feature type="transmembrane region" description="Helical" evidence="1">
    <location>
        <begin position="25"/>
        <end position="45"/>
    </location>
</feature>
<organism evidence="3 4">
    <name type="scientific">Candidatus Methanoperedens nitratireducens</name>
    <dbReference type="NCBI Taxonomy" id="1392998"/>
    <lineage>
        <taxon>Archaea</taxon>
        <taxon>Methanobacteriati</taxon>
        <taxon>Methanobacteriota</taxon>
        <taxon>Stenosarchaea group</taxon>
        <taxon>Methanomicrobia</taxon>
        <taxon>Methanosarcinales</taxon>
        <taxon>ANME-2 cluster</taxon>
        <taxon>Candidatus Methanoperedentaceae</taxon>
        <taxon>Candidatus Methanoperedens</taxon>
    </lineage>
</organism>
<feature type="transmembrane region" description="Helical" evidence="1">
    <location>
        <begin position="51"/>
        <end position="73"/>
    </location>
</feature>
<evidence type="ECO:0000313" key="3">
    <source>
        <dbReference type="EMBL" id="KCZ73626.1"/>
    </source>
</evidence>
<dbReference type="AlphaFoldDB" id="A0A062V3G2"/>
<feature type="domain" description="Heparan-alpha-glucosaminide N-acetyltransferase catalytic" evidence="2">
    <location>
        <begin position="13"/>
        <end position="228"/>
    </location>
</feature>